<dbReference type="PROSITE" id="PS51063">
    <property type="entry name" value="HTH_CRP_2"/>
    <property type="match status" value="1"/>
</dbReference>
<evidence type="ECO:0000256" key="3">
    <source>
        <dbReference type="ARBA" id="ARBA00023159"/>
    </source>
</evidence>
<protein>
    <submittedName>
        <fullName evidence="7">Transcriptional regulator, Crp/Fnr family</fullName>
    </submittedName>
</protein>
<dbReference type="InterPro" id="IPR050397">
    <property type="entry name" value="Env_Response_Regulators"/>
</dbReference>
<dbReference type="Pfam" id="PF00027">
    <property type="entry name" value="cNMP_binding"/>
    <property type="match status" value="1"/>
</dbReference>
<dbReference type="RefSeq" id="WP_052333564.1">
    <property type="nucleotide sequence ID" value="NZ_BIMM01000038.1"/>
</dbReference>
<dbReference type="OrthoDB" id="9810708at2"/>
<dbReference type="InterPro" id="IPR018490">
    <property type="entry name" value="cNMP-bd_dom_sf"/>
</dbReference>
<sequence length="252" mass="27587">MAMRQPAAGSAYAKEAAEAQRSGFSAFFTAEQWRSIEALMTERRVEEGSFLFWEGEPADKLYFILSGKVKLRKSTEDGKEFILSILQEGDLTGGPEAGRQSVYGFSAEAAREARIGVIAWKELEALLLSSGELAVRWMNGMALQQRIAESKFRDLLLYGKPGALASTLIRLSNSYGRLRPNGLEIGLRLTNAELAEFIGTTRESVNRMLASMKDEGIVSVKGGLITIADLPALRRLCGCPSCPACPKEVCRI</sequence>
<keyword evidence="2" id="KW-0238">DNA-binding</keyword>
<dbReference type="InterPro" id="IPR014710">
    <property type="entry name" value="RmlC-like_jellyroll"/>
</dbReference>
<evidence type="ECO:0000259" key="5">
    <source>
        <dbReference type="PROSITE" id="PS50042"/>
    </source>
</evidence>
<dbReference type="PANTHER" id="PTHR24567">
    <property type="entry name" value="CRP FAMILY TRANSCRIPTIONAL REGULATORY PROTEIN"/>
    <property type="match status" value="1"/>
</dbReference>
<keyword evidence="8" id="KW-1185">Reference proteome</keyword>
<dbReference type="Gene3D" id="1.10.10.10">
    <property type="entry name" value="Winged helix-like DNA-binding domain superfamily/Winged helix DNA-binding domain"/>
    <property type="match status" value="1"/>
</dbReference>
<evidence type="ECO:0000256" key="1">
    <source>
        <dbReference type="ARBA" id="ARBA00023015"/>
    </source>
</evidence>
<dbReference type="Proteomes" id="UP000234789">
    <property type="component" value="Unassembled WGS sequence"/>
</dbReference>
<dbReference type="PROSITE" id="PS00042">
    <property type="entry name" value="HTH_CRP_1"/>
    <property type="match status" value="1"/>
</dbReference>
<feature type="domain" description="HTH crp-type" evidence="6">
    <location>
        <begin position="158"/>
        <end position="231"/>
    </location>
</feature>
<dbReference type="GO" id="GO:0003700">
    <property type="term" value="F:DNA-binding transcription factor activity"/>
    <property type="evidence" value="ECO:0007669"/>
    <property type="project" value="InterPro"/>
</dbReference>
<evidence type="ECO:0000259" key="6">
    <source>
        <dbReference type="PROSITE" id="PS51063"/>
    </source>
</evidence>
<organism evidence="7 8">
    <name type="scientific">Paenibacillus pasadenensis</name>
    <dbReference type="NCBI Taxonomy" id="217090"/>
    <lineage>
        <taxon>Bacteria</taxon>
        <taxon>Bacillati</taxon>
        <taxon>Bacillota</taxon>
        <taxon>Bacilli</taxon>
        <taxon>Bacillales</taxon>
        <taxon>Paenibacillaceae</taxon>
        <taxon>Paenibacillus</taxon>
    </lineage>
</organism>
<accession>A0A2N5N2K9</accession>
<dbReference type="CDD" id="cd00038">
    <property type="entry name" value="CAP_ED"/>
    <property type="match status" value="1"/>
</dbReference>
<dbReference type="GO" id="GO:0003677">
    <property type="term" value="F:DNA binding"/>
    <property type="evidence" value="ECO:0007669"/>
    <property type="project" value="UniProtKB-KW"/>
</dbReference>
<evidence type="ECO:0000313" key="7">
    <source>
        <dbReference type="EMBL" id="PLT44587.1"/>
    </source>
</evidence>
<dbReference type="GO" id="GO:0005829">
    <property type="term" value="C:cytosol"/>
    <property type="evidence" value="ECO:0007669"/>
    <property type="project" value="TreeGrafter"/>
</dbReference>
<dbReference type="EMBL" id="NFEZ01000004">
    <property type="protein sequence ID" value="PLT44587.1"/>
    <property type="molecule type" value="Genomic_DNA"/>
</dbReference>
<dbReference type="Pfam" id="PF13545">
    <property type="entry name" value="HTH_Crp_2"/>
    <property type="match status" value="1"/>
</dbReference>
<dbReference type="InterPro" id="IPR036388">
    <property type="entry name" value="WH-like_DNA-bd_sf"/>
</dbReference>
<dbReference type="InterPro" id="IPR000595">
    <property type="entry name" value="cNMP-bd_dom"/>
</dbReference>
<dbReference type="PANTHER" id="PTHR24567:SF74">
    <property type="entry name" value="HTH-TYPE TRANSCRIPTIONAL REGULATOR ARCR"/>
    <property type="match status" value="1"/>
</dbReference>
<feature type="domain" description="Cyclic nucleotide-binding" evidence="5">
    <location>
        <begin position="36"/>
        <end position="93"/>
    </location>
</feature>
<comment type="caution">
    <text evidence="7">The sequence shown here is derived from an EMBL/GenBank/DDBJ whole genome shotgun (WGS) entry which is preliminary data.</text>
</comment>
<evidence type="ECO:0000313" key="8">
    <source>
        <dbReference type="Proteomes" id="UP000234789"/>
    </source>
</evidence>
<dbReference type="AlphaFoldDB" id="A0A2N5N2K9"/>
<evidence type="ECO:0000256" key="2">
    <source>
        <dbReference type="ARBA" id="ARBA00023125"/>
    </source>
</evidence>
<dbReference type="InterPro" id="IPR036390">
    <property type="entry name" value="WH_DNA-bd_sf"/>
</dbReference>
<keyword evidence="4" id="KW-0804">Transcription</keyword>
<dbReference type="SUPFAM" id="SSF51206">
    <property type="entry name" value="cAMP-binding domain-like"/>
    <property type="match status" value="1"/>
</dbReference>
<gene>
    <name evidence="7" type="ORF">B8V81_3018</name>
</gene>
<proteinExistence type="predicted"/>
<dbReference type="Gene3D" id="2.60.120.10">
    <property type="entry name" value="Jelly Rolls"/>
    <property type="match status" value="1"/>
</dbReference>
<dbReference type="SMART" id="SM00100">
    <property type="entry name" value="cNMP"/>
    <property type="match status" value="1"/>
</dbReference>
<dbReference type="PRINTS" id="PR00034">
    <property type="entry name" value="HTHCRP"/>
</dbReference>
<dbReference type="SMART" id="SM00419">
    <property type="entry name" value="HTH_CRP"/>
    <property type="match status" value="1"/>
</dbReference>
<keyword evidence="1" id="KW-0805">Transcription regulation</keyword>
<reference evidence="7 8" key="1">
    <citation type="submission" date="2017-05" db="EMBL/GenBank/DDBJ databases">
        <title>Functional genome analysis of Paenibacillus pasadenensis strain R16: insights on endophytic life style and antifungal activity.</title>
        <authorList>
            <person name="Passera A."/>
            <person name="Marcolungo L."/>
            <person name="Casati P."/>
            <person name="Brasca M."/>
            <person name="Quaglino F."/>
            <person name="Delledonne M."/>
        </authorList>
    </citation>
    <scope>NUCLEOTIDE SEQUENCE [LARGE SCALE GENOMIC DNA]</scope>
    <source>
        <strain evidence="7 8">R16</strain>
    </source>
</reference>
<dbReference type="InterPro" id="IPR018335">
    <property type="entry name" value="Tscrpt_reg_HTH_Crp-type_CS"/>
</dbReference>
<keyword evidence="3" id="KW-0010">Activator</keyword>
<dbReference type="SUPFAM" id="SSF46785">
    <property type="entry name" value="Winged helix' DNA-binding domain"/>
    <property type="match status" value="1"/>
</dbReference>
<name>A0A2N5N2K9_9BACL</name>
<evidence type="ECO:0000256" key="4">
    <source>
        <dbReference type="ARBA" id="ARBA00023163"/>
    </source>
</evidence>
<dbReference type="InterPro" id="IPR012318">
    <property type="entry name" value="HTH_CRP"/>
</dbReference>
<dbReference type="PROSITE" id="PS50042">
    <property type="entry name" value="CNMP_BINDING_3"/>
    <property type="match status" value="1"/>
</dbReference>
<dbReference type="CDD" id="cd00092">
    <property type="entry name" value="HTH_CRP"/>
    <property type="match status" value="1"/>
</dbReference>